<proteinExistence type="predicted"/>
<organism evidence="1">
    <name type="scientific">Anguilla anguilla</name>
    <name type="common">European freshwater eel</name>
    <name type="synonym">Muraena anguilla</name>
    <dbReference type="NCBI Taxonomy" id="7936"/>
    <lineage>
        <taxon>Eukaryota</taxon>
        <taxon>Metazoa</taxon>
        <taxon>Chordata</taxon>
        <taxon>Craniata</taxon>
        <taxon>Vertebrata</taxon>
        <taxon>Euteleostomi</taxon>
        <taxon>Actinopterygii</taxon>
        <taxon>Neopterygii</taxon>
        <taxon>Teleostei</taxon>
        <taxon>Anguilliformes</taxon>
        <taxon>Anguillidae</taxon>
        <taxon>Anguilla</taxon>
    </lineage>
</organism>
<reference evidence="1" key="2">
    <citation type="journal article" date="2015" name="Fish Shellfish Immunol.">
        <title>Early steps in the European eel (Anguilla anguilla)-Vibrio vulnificus interaction in the gills: Role of the RtxA13 toxin.</title>
        <authorList>
            <person name="Callol A."/>
            <person name="Pajuelo D."/>
            <person name="Ebbesson L."/>
            <person name="Teles M."/>
            <person name="MacKenzie S."/>
            <person name="Amaro C."/>
        </authorList>
    </citation>
    <scope>NUCLEOTIDE SEQUENCE</scope>
</reference>
<reference evidence="1" key="1">
    <citation type="submission" date="2014-11" db="EMBL/GenBank/DDBJ databases">
        <authorList>
            <person name="Amaro Gonzalez C."/>
        </authorList>
    </citation>
    <scope>NUCLEOTIDE SEQUENCE</scope>
</reference>
<sequence length="15" mass="1580">MFGQGIKHTVSSCNA</sequence>
<evidence type="ECO:0000313" key="1">
    <source>
        <dbReference type="EMBL" id="JAH56702.1"/>
    </source>
</evidence>
<name>A0A0E9TT99_ANGAN</name>
<protein>
    <submittedName>
        <fullName evidence="1">Uncharacterized protein</fullName>
    </submittedName>
</protein>
<dbReference type="EMBL" id="GBXM01051875">
    <property type="protein sequence ID" value="JAH56702.1"/>
    <property type="molecule type" value="Transcribed_RNA"/>
</dbReference>
<accession>A0A0E9TT99</accession>